<keyword evidence="3" id="KW-1185">Reference proteome</keyword>
<feature type="region of interest" description="Disordered" evidence="1">
    <location>
        <begin position="55"/>
        <end position="94"/>
    </location>
</feature>
<reference evidence="3" key="2">
    <citation type="submission" date="2017-12" db="EMBL/GenBank/DDBJ databases">
        <title>Genome sequence of the Bar-tailed Godwit (Limosa lapponica baueri).</title>
        <authorList>
            <person name="Lima N.C.B."/>
            <person name="Parody-Merino A.M."/>
            <person name="Battley P.F."/>
            <person name="Fidler A.E."/>
            <person name="Prosdocimi F."/>
        </authorList>
    </citation>
    <scope>NUCLEOTIDE SEQUENCE [LARGE SCALE GENOMIC DNA]</scope>
</reference>
<dbReference type="EMBL" id="KZ511145">
    <property type="protein sequence ID" value="PKU32549.1"/>
    <property type="molecule type" value="Genomic_DNA"/>
</dbReference>
<evidence type="ECO:0000313" key="3">
    <source>
        <dbReference type="Proteomes" id="UP000233556"/>
    </source>
</evidence>
<organism evidence="2 3">
    <name type="scientific">Limosa lapponica baueri</name>
    <dbReference type="NCBI Taxonomy" id="1758121"/>
    <lineage>
        <taxon>Eukaryota</taxon>
        <taxon>Metazoa</taxon>
        <taxon>Chordata</taxon>
        <taxon>Craniata</taxon>
        <taxon>Vertebrata</taxon>
        <taxon>Euteleostomi</taxon>
        <taxon>Archelosauria</taxon>
        <taxon>Archosauria</taxon>
        <taxon>Dinosauria</taxon>
        <taxon>Saurischia</taxon>
        <taxon>Theropoda</taxon>
        <taxon>Coelurosauria</taxon>
        <taxon>Aves</taxon>
        <taxon>Neognathae</taxon>
        <taxon>Neoaves</taxon>
        <taxon>Charadriiformes</taxon>
        <taxon>Scolopacidae</taxon>
        <taxon>Limosa</taxon>
    </lineage>
</organism>
<evidence type="ECO:0000256" key="1">
    <source>
        <dbReference type="SAM" id="MobiDB-lite"/>
    </source>
</evidence>
<name>A0A2I0TFH2_LIMLA</name>
<gene>
    <name evidence="2" type="ORF">llap_17146</name>
</gene>
<protein>
    <submittedName>
        <fullName evidence="2">Uncharacterized protein</fullName>
    </submittedName>
</protein>
<sequence>MSPVAMAKGWSDWSPAWPPVESKALLGKDFIFLERQGEFLSKRLVLPVALLNLSPRYSPGKRKPQDPGIREEEYQKHNNHDHSPTPRGWMLPCV</sequence>
<dbReference type="Proteomes" id="UP000233556">
    <property type="component" value="Unassembled WGS sequence"/>
</dbReference>
<dbReference type="AlphaFoldDB" id="A0A2I0TFH2"/>
<accession>A0A2I0TFH2</accession>
<feature type="compositionally biased region" description="Basic and acidic residues" evidence="1">
    <location>
        <begin position="63"/>
        <end position="84"/>
    </location>
</feature>
<reference evidence="3" key="1">
    <citation type="submission" date="2017-11" db="EMBL/GenBank/DDBJ databases">
        <authorList>
            <person name="Lima N.C."/>
            <person name="Parody-Merino A.M."/>
            <person name="Battley P.F."/>
            <person name="Fidler A.E."/>
            <person name="Prosdocimi F."/>
        </authorList>
    </citation>
    <scope>NUCLEOTIDE SEQUENCE [LARGE SCALE GENOMIC DNA]</scope>
</reference>
<proteinExistence type="predicted"/>
<evidence type="ECO:0000313" key="2">
    <source>
        <dbReference type="EMBL" id="PKU32549.1"/>
    </source>
</evidence>